<feature type="transmembrane region" description="Helical" evidence="1">
    <location>
        <begin position="94"/>
        <end position="114"/>
    </location>
</feature>
<proteinExistence type="predicted"/>
<dbReference type="GO" id="GO:0016020">
    <property type="term" value="C:membrane"/>
    <property type="evidence" value="ECO:0007669"/>
    <property type="project" value="InterPro"/>
</dbReference>
<dbReference type="Pfam" id="PF01554">
    <property type="entry name" value="MatE"/>
    <property type="match status" value="1"/>
</dbReference>
<keyword evidence="1" id="KW-0812">Transmembrane</keyword>
<gene>
    <name evidence="2" type="ORF">F9U64_21875</name>
</gene>
<keyword evidence="3" id="KW-1185">Reference proteome</keyword>
<dbReference type="Proteomes" id="UP000480246">
    <property type="component" value="Unassembled WGS sequence"/>
</dbReference>
<dbReference type="RefSeq" id="WP_266095271.1">
    <property type="nucleotide sequence ID" value="NZ_ML762459.1"/>
</dbReference>
<evidence type="ECO:0000313" key="2">
    <source>
        <dbReference type="EMBL" id="KAB8125716.1"/>
    </source>
</evidence>
<dbReference type="GO" id="GO:0015297">
    <property type="term" value="F:antiporter activity"/>
    <property type="evidence" value="ECO:0007669"/>
    <property type="project" value="InterPro"/>
</dbReference>
<feature type="non-terminal residue" evidence="2">
    <location>
        <position position="1"/>
    </location>
</feature>
<dbReference type="AlphaFoldDB" id="A0A7C8L0K6"/>
<accession>A0A7C8L0K6</accession>
<feature type="transmembrane region" description="Helical" evidence="1">
    <location>
        <begin position="22"/>
        <end position="43"/>
    </location>
</feature>
<evidence type="ECO:0000256" key="1">
    <source>
        <dbReference type="SAM" id="Phobius"/>
    </source>
</evidence>
<feature type="transmembrane region" description="Helical" evidence="1">
    <location>
        <begin position="63"/>
        <end position="82"/>
    </location>
</feature>
<organism evidence="2 3">
    <name type="scientific">Gracilibacillus oryzae</name>
    <dbReference type="NCBI Taxonomy" id="1672701"/>
    <lineage>
        <taxon>Bacteria</taxon>
        <taxon>Bacillati</taxon>
        <taxon>Bacillota</taxon>
        <taxon>Bacilli</taxon>
        <taxon>Bacillales</taxon>
        <taxon>Bacillaceae</taxon>
        <taxon>Gracilibacillus</taxon>
    </lineage>
</organism>
<keyword evidence="1" id="KW-1133">Transmembrane helix</keyword>
<name>A0A7C8L0K6_9BACI</name>
<dbReference type="GO" id="GO:0042910">
    <property type="term" value="F:xenobiotic transmembrane transporter activity"/>
    <property type="evidence" value="ECO:0007669"/>
    <property type="project" value="InterPro"/>
</dbReference>
<feature type="transmembrane region" description="Helical" evidence="1">
    <location>
        <begin position="120"/>
        <end position="141"/>
    </location>
</feature>
<dbReference type="InterPro" id="IPR002528">
    <property type="entry name" value="MATE_fam"/>
</dbReference>
<protein>
    <submittedName>
        <fullName evidence="2">MATE family efflux transporter</fullName>
    </submittedName>
</protein>
<dbReference type="EMBL" id="WEID01000129">
    <property type="protein sequence ID" value="KAB8125716.1"/>
    <property type="molecule type" value="Genomic_DNA"/>
</dbReference>
<sequence length="160" mass="17759">NASGIIVGRAVGSGNSLLYKRAFSFSFSWGFGSGLFLSLVIFLFGSELVGLFTGIGEVKESAIMLLSWLAIFPLVSFWGLQLEGIFSGATEAGYIRNAILFALIIFVAVIYYFVPVLRAHGIWFAFILFSLGRSIFLSLYIKSLYKKKMEPFIQLENQIV</sequence>
<comment type="caution">
    <text evidence="2">The sequence shown here is derived from an EMBL/GenBank/DDBJ whole genome shotgun (WGS) entry which is preliminary data.</text>
</comment>
<keyword evidence="1" id="KW-0472">Membrane</keyword>
<evidence type="ECO:0000313" key="3">
    <source>
        <dbReference type="Proteomes" id="UP000480246"/>
    </source>
</evidence>
<reference evidence="2 3" key="1">
    <citation type="submission" date="2019-10" db="EMBL/GenBank/DDBJ databases">
        <title>Gracilibacillus sp. nov. isolated from rice seeds.</title>
        <authorList>
            <person name="He S."/>
        </authorList>
    </citation>
    <scope>NUCLEOTIDE SEQUENCE [LARGE SCALE GENOMIC DNA]</scope>
    <source>
        <strain evidence="2 3">TD8</strain>
    </source>
</reference>